<evidence type="ECO:0000313" key="2">
    <source>
        <dbReference type="EMBL" id="KAK8105019.1"/>
    </source>
</evidence>
<dbReference type="EMBL" id="JAQQWP010000008">
    <property type="protein sequence ID" value="KAK8105019.1"/>
    <property type="molecule type" value="Genomic_DNA"/>
</dbReference>
<accession>A0AAW0QHJ0</accession>
<protein>
    <submittedName>
        <fullName evidence="2">Polyketide synthase</fullName>
    </submittedName>
</protein>
<dbReference type="InterPro" id="IPR020802">
    <property type="entry name" value="TesA-like"/>
</dbReference>
<dbReference type="InterPro" id="IPR029058">
    <property type="entry name" value="AB_hydrolase_fold"/>
</dbReference>
<dbReference type="Proteomes" id="UP001392437">
    <property type="component" value="Unassembled WGS sequence"/>
</dbReference>
<dbReference type="Gene3D" id="3.40.50.1820">
    <property type="entry name" value="alpha/beta hydrolase"/>
    <property type="match status" value="1"/>
</dbReference>
<dbReference type="Pfam" id="PF00975">
    <property type="entry name" value="Thioesterase"/>
    <property type="match status" value="1"/>
</dbReference>
<feature type="domain" description="Thioesterase TesA-like" evidence="1">
    <location>
        <begin position="7"/>
        <end position="256"/>
    </location>
</feature>
<sequence>MLPDGSGSCTSYTALPTLFPDLRVIGLNCPFLKNPEALTCSVRDLVGLYIAEIRRRQPEGPYTLAGWSAGGILAYEAAQRLVEEGAVVERLILVDSPNPIGIEKLPPRFYELLSAAGVFGGYDGGDGKKKNNHNKKKKMEAPAWLVRHFLATVEVLDQWRPRPFRGQAPTTSIIWAKRGVVQDVTESSQKGPQPGDTREMRWLLEDRPDDVLGCYGWDQLLGDNIVSVARMDEANHFSMVRAPHATVLANLMRQALR</sequence>
<dbReference type="AlphaFoldDB" id="A0AAW0QHJ0"/>
<dbReference type="SMART" id="SM00824">
    <property type="entry name" value="PKS_TE"/>
    <property type="match status" value="1"/>
</dbReference>
<evidence type="ECO:0000259" key="1">
    <source>
        <dbReference type="SMART" id="SM00824"/>
    </source>
</evidence>
<proteinExistence type="predicted"/>
<dbReference type="SUPFAM" id="SSF53474">
    <property type="entry name" value="alpha/beta-Hydrolases"/>
    <property type="match status" value="1"/>
</dbReference>
<evidence type="ECO:0000313" key="3">
    <source>
        <dbReference type="Proteomes" id="UP001392437"/>
    </source>
</evidence>
<gene>
    <name evidence="2" type="ORF">PG999_008378</name>
</gene>
<name>A0AAW0QHJ0_9PEZI</name>
<reference evidence="2 3" key="1">
    <citation type="submission" date="2023-01" db="EMBL/GenBank/DDBJ databases">
        <title>Analysis of 21 Apiospora genomes using comparative genomics revels a genus with tremendous synthesis potential of carbohydrate active enzymes and secondary metabolites.</title>
        <authorList>
            <person name="Sorensen T."/>
        </authorList>
    </citation>
    <scope>NUCLEOTIDE SEQUENCE [LARGE SCALE GENOMIC DNA]</scope>
    <source>
        <strain evidence="2 3">CBS 117206</strain>
    </source>
</reference>
<comment type="caution">
    <text evidence="2">The sequence shown here is derived from an EMBL/GenBank/DDBJ whole genome shotgun (WGS) entry which is preliminary data.</text>
</comment>
<keyword evidence="3" id="KW-1185">Reference proteome</keyword>
<organism evidence="2 3">
    <name type="scientific">Apiospora kogelbergensis</name>
    <dbReference type="NCBI Taxonomy" id="1337665"/>
    <lineage>
        <taxon>Eukaryota</taxon>
        <taxon>Fungi</taxon>
        <taxon>Dikarya</taxon>
        <taxon>Ascomycota</taxon>
        <taxon>Pezizomycotina</taxon>
        <taxon>Sordariomycetes</taxon>
        <taxon>Xylariomycetidae</taxon>
        <taxon>Amphisphaeriales</taxon>
        <taxon>Apiosporaceae</taxon>
        <taxon>Apiospora</taxon>
    </lineage>
</organism>
<dbReference type="InterPro" id="IPR001031">
    <property type="entry name" value="Thioesterase"/>
</dbReference>